<evidence type="ECO:0000256" key="1">
    <source>
        <dbReference type="SAM" id="MobiDB-lite"/>
    </source>
</evidence>
<name>A0AAF3JA16_9BILA</name>
<proteinExistence type="predicted"/>
<reference evidence="3" key="1">
    <citation type="submission" date="2024-02" db="UniProtKB">
        <authorList>
            <consortium name="WormBaseParasite"/>
        </authorList>
    </citation>
    <scope>IDENTIFICATION</scope>
</reference>
<feature type="region of interest" description="Disordered" evidence="1">
    <location>
        <begin position="26"/>
        <end position="52"/>
    </location>
</feature>
<feature type="region of interest" description="Disordered" evidence="1">
    <location>
        <begin position="123"/>
        <end position="162"/>
    </location>
</feature>
<feature type="compositionally biased region" description="Basic and acidic residues" evidence="1">
    <location>
        <begin position="146"/>
        <end position="162"/>
    </location>
</feature>
<dbReference type="Proteomes" id="UP000887575">
    <property type="component" value="Unassembled WGS sequence"/>
</dbReference>
<keyword evidence="2" id="KW-1185">Reference proteome</keyword>
<accession>A0AAF3JA16</accession>
<evidence type="ECO:0000313" key="3">
    <source>
        <dbReference type="WBParaSite" id="MBELARI_LOCUS5947"/>
    </source>
</evidence>
<feature type="compositionally biased region" description="Polar residues" evidence="1">
    <location>
        <begin position="135"/>
        <end position="145"/>
    </location>
</feature>
<organism evidence="2 3">
    <name type="scientific">Mesorhabditis belari</name>
    <dbReference type="NCBI Taxonomy" id="2138241"/>
    <lineage>
        <taxon>Eukaryota</taxon>
        <taxon>Metazoa</taxon>
        <taxon>Ecdysozoa</taxon>
        <taxon>Nematoda</taxon>
        <taxon>Chromadorea</taxon>
        <taxon>Rhabditida</taxon>
        <taxon>Rhabditina</taxon>
        <taxon>Rhabditomorpha</taxon>
        <taxon>Rhabditoidea</taxon>
        <taxon>Rhabditidae</taxon>
        <taxon>Mesorhabditinae</taxon>
        <taxon>Mesorhabditis</taxon>
    </lineage>
</organism>
<sequence length="377" mass="41398">MYTKSPQKGLSSNALSYLSSLKESSEALRKAGPVEKSNVSRVPLQAGRSLQKDVSMESSILDENVVLDVSDLSESSPDTVFNNNESFMSSRRSSMLPRTNSMGPAVNTVKALRKLRNSIDATLFQPKEKDPISKSRLSNEQPQFRSETRLDTETHRTEVEKPTKSLLMTTKSPFFGFIASGSSSAESIDFADEKIESSNRSSRVSSKDSSKSSTNRSSDESSSDSRSSDASSQESSRSSTEKSDEESSEATSSTEKEKSKSSSVSRSSATPNDMQIAEKLQDIQHPKDIQPILQETPKKLVPTPNQLHADIVAVVGTERSTNGTMTSLHMFRMSFAPTSHYFENSHKTSGNPCSDGRAPFMRWLVTATRSPRSGYKK</sequence>
<evidence type="ECO:0000313" key="2">
    <source>
        <dbReference type="Proteomes" id="UP000887575"/>
    </source>
</evidence>
<protein>
    <submittedName>
        <fullName evidence="3">Uncharacterized protein</fullName>
    </submittedName>
</protein>
<feature type="region of interest" description="Disordered" evidence="1">
    <location>
        <begin position="194"/>
        <end position="271"/>
    </location>
</feature>
<feature type="compositionally biased region" description="Low complexity" evidence="1">
    <location>
        <begin position="224"/>
        <end position="238"/>
    </location>
</feature>
<dbReference type="AlphaFoldDB" id="A0AAF3JA16"/>
<dbReference type="WBParaSite" id="MBELARI_LOCUS5947">
    <property type="protein sequence ID" value="MBELARI_LOCUS5947"/>
    <property type="gene ID" value="MBELARI_LOCUS5947"/>
</dbReference>